<dbReference type="Pfam" id="PF12850">
    <property type="entry name" value="Metallophos_2"/>
    <property type="match status" value="1"/>
</dbReference>
<keyword evidence="4" id="KW-1185">Reference proteome</keyword>
<protein>
    <submittedName>
        <fullName evidence="3">Calcineurin-like phosphoesterase superfamily protein</fullName>
    </submittedName>
</protein>
<accession>A0A1I4PT43</accession>
<dbReference type="OrthoDB" id="5380073at2"/>
<dbReference type="Proteomes" id="UP000199048">
    <property type="component" value="Unassembled WGS sequence"/>
</dbReference>
<dbReference type="SUPFAM" id="SSF56300">
    <property type="entry name" value="Metallo-dependent phosphatases"/>
    <property type="match status" value="1"/>
</dbReference>
<dbReference type="RefSeq" id="WP_092044004.1">
    <property type="nucleotide sequence ID" value="NZ_FOTK01000026.1"/>
</dbReference>
<sequence>MPPKIHFVADTHWHHRSVLSPRLGLNRPFASIEEHDVALIANWNAAVGPDDTVWHLGDFSYRCPEDLARGVFSRLNGRRRFLVRGNHDKSAVRLPWDGIVDVARVVVPLIDGTGQGVWCSHYAHRVWPRQHRGDIHLYGHSHGTLPGTAASTDVGVDCFGFRPITLDEIRVRLAENAARDGGRP</sequence>
<evidence type="ECO:0000256" key="1">
    <source>
        <dbReference type="ARBA" id="ARBA00008950"/>
    </source>
</evidence>
<dbReference type="STRING" id="582667.SAMN05192568_102635"/>
<evidence type="ECO:0000313" key="3">
    <source>
        <dbReference type="EMBL" id="SFM30736.1"/>
    </source>
</evidence>
<dbReference type="EMBL" id="FOTK01000026">
    <property type="protein sequence ID" value="SFM30736.1"/>
    <property type="molecule type" value="Genomic_DNA"/>
</dbReference>
<reference evidence="4" key="1">
    <citation type="submission" date="2016-10" db="EMBL/GenBank/DDBJ databases">
        <authorList>
            <person name="Varghese N."/>
            <person name="Submissions S."/>
        </authorList>
    </citation>
    <scope>NUCLEOTIDE SEQUENCE [LARGE SCALE GENOMIC DNA]</scope>
    <source>
        <strain evidence="4">BL36</strain>
    </source>
</reference>
<name>A0A1I4PT43_9HYPH</name>
<proteinExistence type="inferred from homology"/>
<organism evidence="3 4">
    <name type="scientific">Methylobacterium pseudosasicola</name>
    <dbReference type="NCBI Taxonomy" id="582667"/>
    <lineage>
        <taxon>Bacteria</taxon>
        <taxon>Pseudomonadati</taxon>
        <taxon>Pseudomonadota</taxon>
        <taxon>Alphaproteobacteria</taxon>
        <taxon>Hyphomicrobiales</taxon>
        <taxon>Methylobacteriaceae</taxon>
        <taxon>Methylobacterium</taxon>
    </lineage>
</organism>
<dbReference type="InterPro" id="IPR024654">
    <property type="entry name" value="Calcineurin-like_PHP_lpxH"/>
</dbReference>
<feature type="domain" description="Calcineurin-like phosphoesterase" evidence="2">
    <location>
        <begin position="5"/>
        <end position="143"/>
    </location>
</feature>
<dbReference type="InterPro" id="IPR029052">
    <property type="entry name" value="Metallo-depent_PP-like"/>
</dbReference>
<dbReference type="AlphaFoldDB" id="A0A1I4PT43"/>
<comment type="similarity">
    <text evidence="1">Belongs to the metallophosphoesterase superfamily. YfcE family.</text>
</comment>
<evidence type="ECO:0000259" key="2">
    <source>
        <dbReference type="Pfam" id="PF12850"/>
    </source>
</evidence>
<gene>
    <name evidence="3" type="ORF">SAMN05192568_102635</name>
</gene>
<evidence type="ECO:0000313" key="4">
    <source>
        <dbReference type="Proteomes" id="UP000199048"/>
    </source>
</evidence>
<dbReference type="Gene3D" id="3.60.21.10">
    <property type="match status" value="1"/>
</dbReference>